<comment type="caution">
    <text evidence="1">The sequence shown here is derived from an EMBL/GenBank/DDBJ whole genome shotgun (WGS) entry which is preliminary data.</text>
</comment>
<gene>
    <name evidence="1" type="ORF">LPJ66_011076</name>
</gene>
<organism evidence="1 2">
    <name type="scientific">Kickxella alabastrina</name>
    <dbReference type="NCBI Taxonomy" id="61397"/>
    <lineage>
        <taxon>Eukaryota</taxon>
        <taxon>Fungi</taxon>
        <taxon>Fungi incertae sedis</taxon>
        <taxon>Zoopagomycota</taxon>
        <taxon>Kickxellomycotina</taxon>
        <taxon>Kickxellomycetes</taxon>
        <taxon>Kickxellales</taxon>
        <taxon>Kickxellaceae</taxon>
        <taxon>Kickxella</taxon>
    </lineage>
</organism>
<dbReference type="EMBL" id="JANBPG010003179">
    <property type="protein sequence ID" value="KAJ1882993.1"/>
    <property type="molecule type" value="Genomic_DNA"/>
</dbReference>
<feature type="non-terminal residue" evidence="1">
    <location>
        <position position="70"/>
    </location>
</feature>
<dbReference type="Proteomes" id="UP001150581">
    <property type="component" value="Unassembled WGS sequence"/>
</dbReference>
<name>A0ACC1I076_9FUNG</name>
<reference evidence="1" key="1">
    <citation type="submission" date="2022-07" db="EMBL/GenBank/DDBJ databases">
        <title>Phylogenomic reconstructions and comparative analyses of Kickxellomycotina fungi.</title>
        <authorList>
            <person name="Reynolds N.K."/>
            <person name="Stajich J.E."/>
            <person name="Barry K."/>
            <person name="Grigoriev I.V."/>
            <person name="Crous P."/>
            <person name="Smith M.E."/>
        </authorList>
    </citation>
    <scope>NUCLEOTIDE SEQUENCE</scope>
    <source>
        <strain evidence="1">Benny 63K</strain>
    </source>
</reference>
<keyword evidence="2" id="KW-1185">Reference proteome</keyword>
<evidence type="ECO:0000313" key="2">
    <source>
        <dbReference type="Proteomes" id="UP001150581"/>
    </source>
</evidence>
<evidence type="ECO:0000313" key="1">
    <source>
        <dbReference type="EMBL" id="KAJ1882993.1"/>
    </source>
</evidence>
<accession>A0ACC1I076</accession>
<proteinExistence type="predicted"/>
<protein>
    <submittedName>
        <fullName evidence="1">Uncharacterized protein</fullName>
    </submittedName>
</protein>
<sequence>MSKKCQKRKRKKRDSRFPYIDNLMCNGILSWINRAVFIDPGRREMLLRHGFKVFLIGKFRTSKFCPACHF</sequence>